<gene>
    <name evidence="4" type="ORF">K529_013885</name>
</gene>
<dbReference type="Gene3D" id="1.10.260.40">
    <property type="entry name" value="lambda repressor-like DNA-binding domains"/>
    <property type="match status" value="1"/>
</dbReference>
<keyword evidence="2" id="KW-0472">Membrane</keyword>
<dbReference type="SUPFAM" id="SSF47413">
    <property type="entry name" value="lambda repressor-like DNA-binding domains"/>
    <property type="match status" value="1"/>
</dbReference>
<accession>A0A1B1A5L0</accession>
<evidence type="ECO:0000256" key="2">
    <source>
        <dbReference type="SAM" id="Phobius"/>
    </source>
</evidence>
<dbReference type="Pfam" id="PF01381">
    <property type="entry name" value="HTH_3"/>
    <property type="match status" value="1"/>
</dbReference>
<sequence>MRESRGFTQADIGKLTGVRRETYRQCESGKRHIPALELLAIRNAFGEDPFEHAAPLRDKTAQAPRPATRGKQRRGEKTVMPDWPQRLGAFRRDLITMRENFELERCSAFGRRRNAVNSIVFSGTTLAACILLLTMQYDLPFAIATGAVDWDLLISYGATLALLPFQLTYLAKFVISRKGFMTG</sequence>
<evidence type="ECO:0000313" key="5">
    <source>
        <dbReference type="Proteomes" id="UP000013243"/>
    </source>
</evidence>
<feature type="region of interest" description="Disordered" evidence="1">
    <location>
        <begin position="52"/>
        <end position="78"/>
    </location>
</feature>
<evidence type="ECO:0000259" key="3">
    <source>
        <dbReference type="PROSITE" id="PS50943"/>
    </source>
</evidence>
<evidence type="ECO:0000256" key="1">
    <source>
        <dbReference type="SAM" id="MobiDB-lite"/>
    </source>
</evidence>
<keyword evidence="2" id="KW-1133">Transmembrane helix</keyword>
<dbReference type="Proteomes" id="UP000013243">
    <property type="component" value="Chromosome"/>
</dbReference>
<proteinExistence type="predicted"/>
<dbReference type="InterPro" id="IPR001387">
    <property type="entry name" value="Cro/C1-type_HTH"/>
</dbReference>
<protein>
    <recommendedName>
        <fullName evidence="3">HTH cro/C1-type domain-containing protein</fullName>
    </recommendedName>
</protein>
<name>A0A1B1A5L0_9RHOB</name>
<dbReference type="AlphaFoldDB" id="A0A1B1A5L0"/>
<feature type="domain" description="HTH cro/C1-type" evidence="3">
    <location>
        <begin position="1"/>
        <end position="52"/>
    </location>
</feature>
<reference evidence="4 5" key="1">
    <citation type="journal article" date="2016" name="ISME J.">
        <title>Global occurrence and heterogeneity of the Roseobacter-clade species Ruegeria mobilis.</title>
        <authorList>
            <person name="Sonnenschein E."/>
            <person name="Gram L."/>
        </authorList>
    </citation>
    <scope>NUCLEOTIDE SEQUENCE [LARGE SCALE GENOMIC DNA]</scope>
    <source>
        <strain evidence="4 5">F1926</strain>
    </source>
</reference>
<feature type="transmembrane region" description="Helical" evidence="2">
    <location>
        <begin position="115"/>
        <end position="133"/>
    </location>
</feature>
<dbReference type="PROSITE" id="PS50943">
    <property type="entry name" value="HTH_CROC1"/>
    <property type="match status" value="1"/>
</dbReference>
<dbReference type="CDD" id="cd00093">
    <property type="entry name" value="HTH_XRE"/>
    <property type="match status" value="1"/>
</dbReference>
<dbReference type="GO" id="GO:0003677">
    <property type="term" value="F:DNA binding"/>
    <property type="evidence" value="ECO:0007669"/>
    <property type="project" value="InterPro"/>
</dbReference>
<dbReference type="InterPro" id="IPR010982">
    <property type="entry name" value="Lambda_DNA-bd_dom_sf"/>
</dbReference>
<dbReference type="KEGG" id="rmb:K529_013885"/>
<feature type="transmembrane region" description="Helical" evidence="2">
    <location>
        <begin position="153"/>
        <end position="175"/>
    </location>
</feature>
<organism evidence="4 5">
    <name type="scientific">Tritonibacter mobilis F1926</name>
    <dbReference type="NCBI Taxonomy" id="1265309"/>
    <lineage>
        <taxon>Bacteria</taxon>
        <taxon>Pseudomonadati</taxon>
        <taxon>Pseudomonadota</taxon>
        <taxon>Alphaproteobacteria</taxon>
        <taxon>Rhodobacterales</taxon>
        <taxon>Paracoccaceae</taxon>
        <taxon>Tritonibacter</taxon>
    </lineage>
</organism>
<dbReference type="EMBL" id="CP015230">
    <property type="protein sequence ID" value="ANP41863.1"/>
    <property type="molecule type" value="Genomic_DNA"/>
</dbReference>
<evidence type="ECO:0000313" key="4">
    <source>
        <dbReference type="EMBL" id="ANP41863.1"/>
    </source>
</evidence>
<keyword evidence="2" id="KW-0812">Transmembrane</keyword>